<dbReference type="InterPro" id="IPR010985">
    <property type="entry name" value="Ribbon_hlx_hlx"/>
</dbReference>
<dbReference type="SUPFAM" id="SSF47598">
    <property type="entry name" value="Ribbon-helix-helix"/>
    <property type="match status" value="1"/>
</dbReference>
<dbReference type="EMBL" id="AP027370">
    <property type="protein sequence ID" value="BDY11912.1"/>
    <property type="molecule type" value="Genomic_DNA"/>
</dbReference>
<gene>
    <name evidence="1" type="ORF">HCR_02240</name>
</gene>
<dbReference type="NCBIfam" id="NF047399">
    <property type="entry name" value="BrnA_antitoxin_add"/>
    <property type="match status" value="1"/>
</dbReference>
<evidence type="ECO:0008006" key="3">
    <source>
        <dbReference type="Google" id="ProtNLM"/>
    </source>
</evidence>
<name>A0ABN6WUC6_9BACT</name>
<evidence type="ECO:0000313" key="2">
    <source>
        <dbReference type="Proteomes" id="UP001321445"/>
    </source>
</evidence>
<reference evidence="1 2" key="1">
    <citation type="submission" date="2023-03" db="EMBL/GenBank/DDBJ databases">
        <title>Description of Hydrogenimonas sp. ISO32.</title>
        <authorList>
            <person name="Mino S."/>
            <person name="Fukazawa S."/>
            <person name="Sawabe T."/>
        </authorList>
    </citation>
    <scope>NUCLEOTIDE SEQUENCE [LARGE SCALE GENOMIC DNA]</scope>
    <source>
        <strain evidence="1 2">ISO32</strain>
    </source>
</reference>
<sequence length="74" mass="8829">MKAKELDKIFDEGQEDILEWFDTEKMTKPNEEPKRINIDFPKWMVDRLDREARHLGVSRQAIIKMWLAERLGAA</sequence>
<accession>A0ABN6WUC6</accession>
<protein>
    <recommendedName>
        <fullName evidence="3">CopG family transcriptional regulator</fullName>
    </recommendedName>
</protein>
<dbReference type="Proteomes" id="UP001321445">
    <property type="component" value="Chromosome"/>
</dbReference>
<evidence type="ECO:0000313" key="1">
    <source>
        <dbReference type="EMBL" id="BDY11912.1"/>
    </source>
</evidence>
<keyword evidence="2" id="KW-1185">Reference proteome</keyword>
<proteinExistence type="predicted"/>
<dbReference type="RefSeq" id="WP_286337126.1">
    <property type="nucleotide sequence ID" value="NZ_AP027370.1"/>
</dbReference>
<organism evidence="1 2">
    <name type="scientific">Hydrogenimonas cancrithermarum</name>
    <dbReference type="NCBI Taxonomy" id="2993563"/>
    <lineage>
        <taxon>Bacteria</taxon>
        <taxon>Pseudomonadati</taxon>
        <taxon>Campylobacterota</taxon>
        <taxon>Epsilonproteobacteria</taxon>
        <taxon>Campylobacterales</taxon>
        <taxon>Hydrogenimonadaceae</taxon>
        <taxon>Hydrogenimonas</taxon>
    </lineage>
</organism>